<name>A0A5E4SUE0_9BURK</name>
<feature type="region of interest" description="Disordered" evidence="1">
    <location>
        <begin position="285"/>
        <end position="328"/>
    </location>
</feature>
<protein>
    <submittedName>
        <fullName evidence="2">Uncharacterized protein</fullName>
    </submittedName>
</protein>
<dbReference type="AlphaFoldDB" id="A0A5E4SUE0"/>
<dbReference type="Proteomes" id="UP000343317">
    <property type="component" value="Unassembled WGS sequence"/>
</dbReference>
<evidence type="ECO:0000313" key="2">
    <source>
        <dbReference type="EMBL" id="VVD78632.1"/>
    </source>
</evidence>
<organism evidence="2 3">
    <name type="scientific">Pandoraea horticolens</name>
    <dbReference type="NCBI Taxonomy" id="2508298"/>
    <lineage>
        <taxon>Bacteria</taxon>
        <taxon>Pseudomonadati</taxon>
        <taxon>Pseudomonadota</taxon>
        <taxon>Betaproteobacteria</taxon>
        <taxon>Burkholderiales</taxon>
        <taxon>Burkholderiaceae</taxon>
        <taxon>Pandoraea</taxon>
    </lineage>
</organism>
<gene>
    <name evidence="2" type="ORF">PHO31112_00980</name>
</gene>
<accession>A0A5E4SUE0</accession>
<proteinExistence type="predicted"/>
<feature type="compositionally biased region" description="Polar residues" evidence="1">
    <location>
        <begin position="155"/>
        <end position="173"/>
    </location>
</feature>
<reference evidence="2 3" key="1">
    <citation type="submission" date="2019-08" db="EMBL/GenBank/DDBJ databases">
        <authorList>
            <person name="Peeters C."/>
        </authorList>
    </citation>
    <scope>NUCLEOTIDE SEQUENCE [LARGE SCALE GENOMIC DNA]</scope>
    <source>
        <strain evidence="2 3">LMG 31112</strain>
    </source>
</reference>
<sequence length="328" mass="35013">MPALTPYSMGLAPLAPAPGAVEASLPVLCHTQLADDFAGARIQYARCEPRQVSGTSAAMCHPFLPMQAPVEVRVLGTTEMHLHSEHDRVAFLDRNRPSALWVELLDAVRPVEGCPKTLHAGEVPSEIAGRMSCLGLGNRSRQASDTRTSPPPEASANSGQTLHAAGSDNTSEFPTAQRLALPSTYLSQETYAPGTMAALEYDLGWRALAPSWQALMPEIDETSWRANPNPELFRAVGRAVLPHLMTDAQGMLMDDATVRIVSFHMHAGGLTDCLANVTRTVERTDADALTPSSTTPAEVTSHAVDDNDAPDASTDSPAAGRLKSLFGR</sequence>
<feature type="region of interest" description="Disordered" evidence="1">
    <location>
        <begin position="137"/>
        <end position="173"/>
    </location>
</feature>
<evidence type="ECO:0000313" key="3">
    <source>
        <dbReference type="Proteomes" id="UP000343317"/>
    </source>
</evidence>
<dbReference type="RefSeq" id="WP_150619472.1">
    <property type="nucleotide sequence ID" value="NZ_CABPSM010000002.1"/>
</dbReference>
<feature type="compositionally biased region" description="Low complexity" evidence="1">
    <location>
        <begin position="310"/>
        <end position="319"/>
    </location>
</feature>
<dbReference type="EMBL" id="CABPSM010000002">
    <property type="protein sequence ID" value="VVD78632.1"/>
    <property type="molecule type" value="Genomic_DNA"/>
</dbReference>
<keyword evidence="3" id="KW-1185">Reference proteome</keyword>
<feature type="compositionally biased region" description="Polar residues" evidence="1">
    <location>
        <begin position="139"/>
        <end position="148"/>
    </location>
</feature>
<evidence type="ECO:0000256" key="1">
    <source>
        <dbReference type="SAM" id="MobiDB-lite"/>
    </source>
</evidence>